<gene>
    <name evidence="2" type="ORF">PVL29_005809</name>
</gene>
<organism evidence="2 3">
    <name type="scientific">Vitis rotundifolia</name>
    <name type="common">Muscadine grape</name>
    <dbReference type="NCBI Taxonomy" id="103349"/>
    <lineage>
        <taxon>Eukaryota</taxon>
        <taxon>Viridiplantae</taxon>
        <taxon>Streptophyta</taxon>
        <taxon>Embryophyta</taxon>
        <taxon>Tracheophyta</taxon>
        <taxon>Spermatophyta</taxon>
        <taxon>Magnoliopsida</taxon>
        <taxon>eudicotyledons</taxon>
        <taxon>Gunneridae</taxon>
        <taxon>Pentapetalae</taxon>
        <taxon>rosids</taxon>
        <taxon>Vitales</taxon>
        <taxon>Vitaceae</taxon>
        <taxon>Viteae</taxon>
        <taxon>Vitis</taxon>
    </lineage>
</organism>
<accession>A0AA39A390</accession>
<dbReference type="InterPro" id="IPR028322">
    <property type="entry name" value="PNRC-like_rgn"/>
</dbReference>
<dbReference type="AlphaFoldDB" id="A0AA39A390"/>
<evidence type="ECO:0000313" key="3">
    <source>
        <dbReference type="Proteomes" id="UP001168098"/>
    </source>
</evidence>
<evidence type="ECO:0000313" key="2">
    <source>
        <dbReference type="EMBL" id="KAJ9700158.1"/>
    </source>
</evidence>
<name>A0AA39A390_VITRO</name>
<dbReference type="Pfam" id="PF15365">
    <property type="entry name" value="PNRC"/>
    <property type="match status" value="1"/>
</dbReference>
<feature type="compositionally biased region" description="Basic and acidic residues" evidence="1">
    <location>
        <begin position="41"/>
        <end position="50"/>
    </location>
</feature>
<sequence length="188" mass="20687">MGTEILRPQDCLIERMGVSPAVFPRRKAFSGNAKANRRPVVRAERSDQKRRGSQSEGSISKRSSSDDVRAAKGNVVVGQVTILRRGESLDSKLKSEALKKNGEEEMIVSGTERLGPDPEMVPKQIRIKDLKPFAFPVAAKPDMYAGSAFALSPSPSSLPLPSFSKKKQVSPVVDDWATKDLRRLLRLD</sequence>
<dbReference type="GO" id="GO:0016071">
    <property type="term" value="P:mRNA metabolic process"/>
    <property type="evidence" value="ECO:0007669"/>
    <property type="project" value="UniProtKB-ARBA"/>
</dbReference>
<feature type="region of interest" description="Disordered" evidence="1">
    <location>
        <begin position="26"/>
        <end position="70"/>
    </location>
</feature>
<keyword evidence="3" id="KW-1185">Reference proteome</keyword>
<proteinExistence type="predicted"/>
<dbReference type="EMBL" id="JARBHA010000005">
    <property type="protein sequence ID" value="KAJ9700158.1"/>
    <property type="molecule type" value="Genomic_DNA"/>
</dbReference>
<comment type="caution">
    <text evidence="2">The sequence shown here is derived from an EMBL/GenBank/DDBJ whole genome shotgun (WGS) entry which is preliminary data.</text>
</comment>
<dbReference type="PANTHER" id="PTHR33670:SF1">
    <property type="entry name" value="OS09G0416300 PROTEIN"/>
    <property type="match status" value="1"/>
</dbReference>
<dbReference type="PANTHER" id="PTHR33670">
    <property type="entry name" value="SPLICING FACTOR, PROLINE- AND GLUTAMINE-RICH-LIKE"/>
    <property type="match status" value="1"/>
</dbReference>
<protein>
    <submittedName>
        <fullName evidence="2">Uncharacterized protein</fullName>
    </submittedName>
</protein>
<evidence type="ECO:0000256" key="1">
    <source>
        <dbReference type="SAM" id="MobiDB-lite"/>
    </source>
</evidence>
<reference evidence="2 3" key="1">
    <citation type="journal article" date="2023" name="BMC Biotechnol.">
        <title>Vitis rotundifolia cv Carlos genome sequencing.</title>
        <authorList>
            <person name="Huff M."/>
            <person name="Hulse-Kemp A."/>
            <person name="Scheffler B."/>
            <person name="Youngblood R."/>
            <person name="Simpson S."/>
            <person name="Babiker E."/>
            <person name="Staton M."/>
        </authorList>
    </citation>
    <scope>NUCLEOTIDE SEQUENCE [LARGE SCALE GENOMIC DNA]</scope>
    <source>
        <tissue evidence="2">Leaf</tissue>
    </source>
</reference>
<dbReference type="Proteomes" id="UP001168098">
    <property type="component" value="Unassembled WGS sequence"/>
</dbReference>